<dbReference type="EMBL" id="DRKW01000285">
    <property type="protein sequence ID" value="HEB74537.1"/>
    <property type="molecule type" value="Genomic_DNA"/>
</dbReference>
<dbReference type="AlphaFoldDB" id="A0A7V1I4Z0"/>
<evidence type="ECO:0000313" key="2">
    <source>
        <dbReference type="EMBL" id="HEB74537.1"/>
    </source>
</evidence>
<feature type="transmembrane region" description="Helical" evidence="1">
    <location>
        <begin position="193"/>
        <end position="213"/>
    </location>
</feature>
<feature type="transmembrane region" description="Helical" evidence="1">
    <location>
        <begin position="152"/>
        <end position="181"/>
    </location>
</feature>
<name>A0A7V1I4Z0_DESA2</name>
<keyword evidence="1" id="KW-1133">Transmembrane helix</keyword>
<feature type="transmembrane region" description="Helical" evidence="1">
    <location>
        <begin position="20"/>
        <end position="41"/>
    </location>
</feature>
<dbReference type="Proteomes" id="UP000886268">
    <property type="component" value="Unassembled WGS sequence"/>
</dbReference>
<organism evidence="2">
    <name type="scientific">Desulfofervidus auxilii</name>
    <dbReference type="NCBI Taxonomy" id="1621989"/>
    <lineage>
        <taxon>Bacteria</taxon>
        <taxon>Pseudomonadati</taxon>
        <taxon>Thermodesulfobacteriota</taxon>
        <taxon>Candidatus Desulfofervidia</taxon>
        <taxon>Candidatus Desulfofervidales</taxon>
        <taxon>Candidatus Desulfofervidaceae</taxon>
        <taxon>Candidatus Desulfofervidus</taxon>
    </lineage>
</organism>
<evidence type="ECO:0000256" key="1">
    <source>
        <dbReference type="SAM" id="Phobius"/>
    </source>
</evidence>
<sequence>MDSYIFAMVMEFFRYRRKIWAPGVLLALFGLIIIGDLQSIFKYGLAENVMRRIWSTAIFPIMFLVSCNMVFSEDRARKSYWALFIGAVLAAIQHIIYVRALPSYILENKYIFIRTISYSMSGGSSILVAFMVHPFTEFRGLKLFGYHTGLTLIGLSCVLSLTRGLWVIMVATIILFPLFLYKKIFISRSSVNMAGIFIGILLIVSLLFPSLRFREMMSERFRSFT</sequence>
<feature type="transmembrane region" description="Helical" evidence="1">
    <location>
        <begin position="80"/>
        <end position="98"/>
    </location>
</feature>
<keyword evidence="1" id="KW-0812">Transmembrane</keyword>
<feature type="transmembrane region" description="Helical" evidence="1">
    <location>
        <begin position="110"/>
        <end position="132"/>
    </location>
</feature>
<comment type="caution">
    <text evidence="2">The sequence shown here is derived from an EMBL/GenBank/DDBJ whole genome shotgun (WGS) entry which is preliminary data.</text>
</comment>
<keyword evidence="1" id="KW-0472">Membrane</keyword>
<proteinExistence type="predicted"/>
<reference evidence="2" key="1">
    <citation type="journal article" date="2020" name="mSystems">
        <title>Genome- and Community-Level Interaction Insights into Carbon Utilization and Element Cycling Functions of Hydrothermarchaeota in Hydrothermal Sediment.</title>
        <authorList>
            <person name="Zhou Z."/>
            <person name="Liu Y."/>
            <person name="Xu W."/>
            <person name="Pan J."/>
            <person name="Luo Z.H."/>
            <person name="Li M."/>
        </authorList>
    </citation>
    <scope>NUCLEOTIDE SEQUENCE [LARGE SCALE GENOMIC DNA]</scope>
    <source>
        <strain evidence="2">HyVt-45</strain>
    </source>
</reference>
<accession>A0A7V1I4Z0</accession>
<feature type="non-terminal residue" evidence="2">
    <location>
        <position position="225"/>
    </location>
</feature>
<protein>
    <submittedName>
        <fullName evidence="2">Uncharacterized protein</fullName>
    </submittedName>
</protein>
<feature type="transmembrane region" description="Helical" evidence="1">
    <location>
        <begin position="53"/>
        <end position="71"/>
    </location>
</feature>
<gene>
    <name evidence="2" type="ORF">ENJ03_04885</name>
</gene>